<accession>A0AA38I522</accession>
<keyword evidence="7" id="KW-1185">Reference proteome</keyword>
<protein>
    <recommendedName>
        <fullName evidence="5">Nudix hydrolase domain-containing protein</fullName>
    </recommendedName>
</protein>
<dbReference type="InterPro" id="IPR015797">
    <property type="entry name" value="NUDIX_hydrolase-like_dom_sf"/>
</dbReference>
<dbReference type="Pfam" id="PF18290">
    <property type="entry name" value="Nudix_hydro"/>
    <property type="match status" value="1"/>
</dbReference>
<dbReference type="InterPro" id="IPR000086">
    <property type="entry name" value="NUDIX_hydrolase_dom"/>
</dbReference>
<keyword evidence="3 4" id="KW-0378">Hydrolase</keyword>
<comment type="caution">
    <text evidence="6">The sequence shown here is derived from an EMBL/GenBank/DDBJ whole genome shotgun (WGS) entry which is preliminary data.</text>
</comment>
<dbReference type="InterPro" id="IPR040618">
    <property type="entry name" value="Pre-Nudix"/>
</dbReference>
<dbReference type="AlphaFoldDB" id="A0AA38I522"/>
<organism evidence="6 7">
    <name type="scientific">Zophobas morio</name>
    <dbReference type="NCBI Taxonomy" id="2755281"/>
    <lineage>
        <taxon>Eukaryota</taxon>
        <taxon>Metazoa</taxon>
        <taxon>Ecdysozoa</taxon>
        <taxon>Arthropoda</taxon>
        <taxon>Hexapoda</taxon>
        <taxon>Insecta</taxon>
        <taxon>Pterygota</taxon>
        <taxon>Neoptera</taxon>
        <taxon>Endopterygota</taxon>
        <taxon>Coleoptera</taxon>
        <taxon>Polyphaga</taxon>
        <taxon>Cucujiformia</taxon>
        <taxon>Tenebrionidae</taxon>
        <taxon>Zophobas</taxon>
    </lineage>
</organism>
<proteinExistence type="inferred from homology"/>
<evidence type="ECO:0000313" key="7">
    <source>
        <dbReference type="Proteomes" id="UP001168821"/>
    </source>
</evidence>
<evidence type="ECO:0000313" key="6">
    <source>
        <dbReference type="EMBL" id="KAJ3646874.1"/>
    </source>
</evidence>
<dbReference type="FunFam" id="3.40.630.30:FF:000016">
    <property type="entry name" value="nudix hydrolase 2"/>
    <property type="match status" value="1"/>
</dbReference>
<dbReference type="FunFam" id="3.90.79.10:FF:000015">
    <property type="entry name" value="Nudix hydrolase 8"/>
    <property type="match status" value="1"/>
</dbReference>
<dbReference type="GO" id="GO:0035529">
    <property type="term" value="F:NADH pyrophosphatase activity"/>
    <property type="evidence" value="ECO:0007669"/>
    <property type="project" value="TreeGrafter"/>
</dbReference>
<dbReference type="PANTHER" id="PTHR13994">
    <property type="entry name" value="NUDIX HYDROLASE RELATED"/>
    <property type="match status" value="1"/>
</dbReference>
<dbReference type="Gene3D" id="3.40.630.30">
    <property type="match status" value="1"/>
</dbReference>
<dbReference type="Pfam" id="PF00293">
    <property type="entry name" value="NUDIX"/>
    <property type="match status" value="1"/>
</dbReference>
<reference evidence="6" key="1">
    <citation type="journal article" date="2023" name="G3 (Bethesda)">
        <title>Whole genome assemblies of Zophobas morio and Tenebrio molitor.</title>
        <authorList>
            <person name="Kaur S."/>
            <person name="Stinson S.A."/>
            <person name="diCenzo G.C."/>
        </authorList>
    </citation>
    <scope>NUCLEOTIDE SEQUENCE</scope>
    <source>
        <strain evidence="6">QUZm001</strain>
    </source>
</reference>
<dbReference type="CDD" id="cd04670">
    <property type="entry name" value="NUDIX_ASFGF2_Nudt6"/>
    <property type="match status" value="1"/>
</dbReference>
<dbReference type="PANTHER" id="PTHR13994:SF13">
    <property type="entry name" value="FI03680P"/>
    <property type="match status" value="1"/>
</dbReference>
<dbReference type="GO" id="GO:0051287">
    <property type="term" value="F:NAD binding"/>
    <property type="evidence" value="ECO:0007669"/>
    <property type="project" value="TreeGrafter"/>
</dbReference>
<dbReference type="GO" id="GO:0046872">
    <property type="term" value="F:metal ion binding"/>
    <property type="evidence" value="ECO:0007669"/>
    <property type="project" value="UniProtKB-KW"/>
</dbReference>
<dbReference type="Proteomes" id="UP001168821">
    <property type="component" value="Unassembled WGS sequence"/>
</dbReference>
<comment type="similarity">
    <text evidence="1 4">Belongs to the Nudix hydrolase family.</text>
</comment>
<dbReference type="PRINTS" id="PR01356">
    <property type="entry name" value="GFGPROTEIN"/>
</dbReference>
<dbReference type="SUPFAM" id="SSF55811">
    <property type="entry name" value="Nudix"/>
    <property type="match status" value="1"/>
</dbReference>
<sequence length="313" mass="36497">MRLLVNILFKFFHPCSLSQNTNRRLPHTVLRNVVALMATNSSIMTNHLPTTFSGRLDRFNGVTVHSESEPCNISDFGDKVDNSIKKWRDDGRRGIWFKVHLDQSDWVPVLVKKGFRYHHAKDDFVMMYLWLPVEENCNIPPYAHTMIGVGAVVINDQNKILVVSEKYYQVPHWKLPGGYVEPGENLVDAAIREVWEETGVETEFQTVLTLRQGHYGMFGCSDIYTVISLKPLSSDIEKCEREIDKCMWMDVDEYLKHPNVHELNRFFVQKYLEYLKKNLKIDWHHGIHQVLKKAYTVYYITSTDGDDKNQKPC</sequence>
<evidence type="ECO:0000256" key="3">
    <source>
        <dbReference type="ARBA" id="ARBA00022801"/>
    </source>
</evidence>
<dbReference type="PROSITE" id="PS00893">
    <property type="entry name" value="NUDIX_BOX"/>
    <property type="match status" value="1"/>
</dbReference>
<evidence type="ECO:0000256" key="1">
    <source>
        <dbReference type="ARBA" id="ARBA00005582"/>
    </source>
</evidence>
<dbReference type="InterPro" id="IPR003293">
    <property type="entry name" value="Nudix_hydrolase6-like"/>
</dbReference>
<dbReference type="InterPro" id="IPR020084">
    <property type="entry name" value="NUDIX_hydrolase_CS"/>
</dbReference>
<evidence type="ECO:0000256" key="2">
    <source>
        <dbReference type="ARBA" id="ARBA00022723"/>
    </source>
</evidence>
<dbReference type="GO" id="GO:0047631">
    <property type="term" value="F:ADP-ribose diphosphatase activity"/>
    <property type="evidence" value="ECO:0007669"/>
    <property type="project" value="TreeGrafter"/>
</dbReference>
<feature type="domain" description="Nudix hydrolase" evidence="5">
    <location>
        <begin position="144"/>
        <end position="272"/>
    </location>
</feature>
<dbReference type="PROSITE" id="PS51462">
    <property type="entry name" value="NUDIX"/>
    <property type="match status" value="1"/>
</dbReference>
<dbReference type="EMBL" id="JALNTZ010000007">
    <property type="protein sequence ID" value="KAJ3646874.1"/>
    <property type="molecule type" value="Genomic_DNA"/>
</dbReference>
<keyword evidence="2" id="KW-0479">Metal-binding</keyword>
<name>A0AA38I522_9CUCU</name>
<dbReference type="InterPro" id="IPR020476">
    <property type="entry name" value="Nudix_hydrolase"/>
</dbReference>
<gene>
    <name evidence="6" type="ORF">Zmor_024439</name>
</gene>
<evidence type="ECO:0000256" key="4">
    <source>
        <dbReference type="RuleBase" id="RU003476"/>
    </source>
</evidence>
<dbReference type="Gene3D" id="3.90.79.10">
    <property type="entry name" value="Nucleoside Triphosphate Pyrophosphohydrolase"/>
    <property type="match status" value="1"/>
</dbReference>
<dbReference type="PRINTS" id="PR00502">
    <property type="entry name" value="NUDIXFAMILY"/>
</dbReference>
<evidence type="ECO:0000259" key="5">
    <source>
        <dbReference type="PROSITE" id="PS51462"/>
    </source>
</evidence>